<keyword evidence="6 8" id="KW-1133">Transmembrane helix</keyword>
<dbReference type="Pfam" id="PF02109">
    <property type="entry name" value="DAD"/>
    <property type="match status" value="1"/>
</dbReference>
<gene>
    <name evidence="10" type="ORF">FDENT_8656</name>
</gene>
<dbReference type="UniPathway" id="UPA00378"/>
<keyword evidence="11" id="KW-1185">Reference proteome</keyword>
<evidence type="ECO:0000313" key="10">
    <source>
        <dbReference type="EMBL" id="KAF5679723.1"/>
    </source>
</evidence>
<dbReference type="Proteomes" id="UP000562682">
    <property type="component" value="Unassembled WGS sequence"/>
</dbReference>
<dbReference type="AlphaFoldDB" id="A0A8H5U299"/>
<protein>
    <recommendedName>
        <fullName evidence="8">Dolichyl-diphosphooligosaccharide--protein glycosyltransferase subunit OST2</fullName>
        <shortName evidence="8">Oligosaccharyl transferase subunit OST2</shortName>
    </recommendedName>
</protein>
<evidence type="ECO:0000256" key="7">
    <source>
        <dbReference type="ARBA" id="ARBA00023136"/>
    </source>
</evidence>
<evidence type="ECO:0000256" key="3">
    <source>
        <dbReference type="ARBA" id="ARBA00009386"/>
    </source>
</evidence>
<feature type="transmembrane region" description="Helical" evidence="8">
    <location>
        <begin position="111"/>
        <end position="131"/>
    </location>
</feature>
<evidence type="ECO:0000256" key="2">
    <source>
        <dbReference type="ARBA" id="ARBA00004922"/>
    </source>
</evidence>
<comment type="pathway">
    <text evidence="2 8">Protein modification; protein glycosylation.</text>
</comment>
<reference evidence="10 11" key="1">
    <citation type="submission" date="2020-05" db="EMBL/GenBank/DDBJ databases">
        <title>Identification and distribution of gene clusters putatively required for synthesis of sphingolipid metabolism inhibitors in phylogenetically diverse species of the filamentous fungus Fusarium.</title>
        <authorList>
            <person name="Kim H.-S."/>
            <person name="Busman M."/>
            <person name="Brown D.W."/>
            <person name="Divon H."/>
            <person name="Uhlig S."/>
            <person name="Proctor R.H."/>
        </authorList>
    </citation>
    <scope>NUCLEOTIDE SEQUENCE [LARGE SCALE GENOMIC DNA]</scope>
    <source>
        <strain evidence="10 11">NRRL 25311</strain>
    </source>
</reference>
<evidence type="ECO:0000256" key="6">
    <source>
        <dbReference type="ARBA" id="ARBA00022989"/>
    </source>
</evidence>
<name>A0A8H5U299_9HYPO</name>
<sequence>MKQQLLFFYVQDEAAELSAIGDIFEYSSPNKPSRITTMAAKKNVRDITPSAAATTQASTTSAGSVPPQPQPKPVAIAKNEIKGEVQWDKVVQNLYNHYVNNTPQRIKLVDAFMVFLVVVGVLQFINCALAGTFPFNAFLSGFCVTVGQFVLTASLRLQTNEAVKNDCPSVSPERAFADYIVCSLILHFFAINFIN</sequence>
<keyword evidence="7 8" id="KW-0472">Membrane</keyword>
<feature type="compositionally biased region" description="Low complexity" evidence="9">
    <location>
        <begin position="50"/>
        <end position="64"/>
    </location>
</feature>
<proteinExistence type="inferred from homology"/>
<keyword evidence="4 8" id="KW-0812">Transmembrane</keyword>
<evidence type="ECO:0000256" key="8">
    <source>
        <dbReference type="RuleBase" id="RU361136"/>
    </source>
</evidence>
<dbReference type="PANTHER" id="PTHR10705:SF0">
    <property type="entry name" value="DOLICHYL-DIPHOSPHOOLIGOSACCHARIDE--PROTEIN GLYCOSYLTRANSFERASE SUBUNIT DAD1"/>
    <property type="match status" value="1"/>
</dbReference>
<comment type="caution">
    <text evidence="10">The sequence shown here is derived from an EMBL/GenBank/DDBJ whole genome shotgun (WGS) entry which is preliminary data.</text>
</comment>
<evidence type="ECO:0000256" key="9">
    <source>
        <dbReference type="SAM" id="MobiDB-lite"/>
    </source>
</evidence>
<comment type="similarity">
    <text evidence="3 8">Belongs to the DAD/OST2 family.</text>
</comment>
<accession>A0A8H5U299</accession>
<dbReference type="GO" id="GO:0008250">
    <property type="term" value="C:oligosaccharyltransferase complex"/>
    <property type="evidence" value="ECO:0007669"/>
    <property type="project" value="InterPro"/>
</dbReference>
<keyword evidence="5 8" id="KW-0256">Endoplasmic reticulum</keyword>
<comment type="subunit">
    <text evidence="8">Component of the oligosaccharyltransferase (OST) complex.</text>
</comment>
<organism evidence="10 11">
    <name type="scientific">Fusarium denticulatum</name>
    <dbReference type="NCBI Taxonomy" id="48507"/>
    <lineage>
        <taxon>Eukaryota</taxon>
        <taxon>Fungi</taxon>
        <taxon>Dikarya</taxon>
        <taxon>Ascomycota</taxon>
        <taxon>Pezizomycotina</taxon>
        <taxon>Sordariomycetes</taxon>
        <taxon>Hypocreomycetidae</taxon>
        <taxon>Hypocreales</taxon>
        <taxon>Nectriaceae</taxon>
        <taxon>Fusarium</taxon>
        <taxon>Fusarium fujikuroi species complex</taxon>
    </lineage>
</organism>
<comment type="subcellular location">
    <subcellularLocation>
        <location evidence="1 8">Endoplasmic reticulum membrane</location>
        <topology evidence="1 8">Multi-pass membrane protein</topology>
    </subcellularLocation>
</comment>
<comment type="function">
    <text evidence="8">Subunit of the oligosaccharyl transferase (OST) complex that catalyzes the initial transfer of a defined glycan (Glc(3)Man(9)GlcNAc(2) in eukaryotes) from the lipid carrier dolichol-pyrophosphate to an asparagine residue within an Asn-X-Ser/Thr consensus motif in nascent polypeptide chains, the first step in protein N-glycosylation. N-glycosylation occurs cotranslationally and the complex associates with the Sec61 complex at the channel-forming translocon complex that mediates protein translocation across the endoplasmic reticulum (ER). All subunits are required for a maximal enzyme activity.</text>
</comment>
<evidence type="ECO:0000313" key="11">
    <source>
        <dbReference type="Proteomes" id="UP000562682"/>
    </source>
</evidence>
<dbReference type="PANTHER" id="PTHR10705">
    <property type="entry name" value="DOLICHYL-DIPHOSPHOOLIGOSACCHARIDE--PROTEIN GLYCOSYLTRANSFERASE SUBUNIT DAD1"/>
    <property type="match status" value="1"/>
</dbReference>
<dbReference type="GO" id="GO:0016740">
    <property type="term" value="F:transferase activity"/>
    <property type="evidence" value="ECO:0007669"/>
    <property type="project" value="UniProtKB-KW"/>
</dbReference>
<feature type="region of interest" description="Disordered" evidence="9">
    <location>
        <begin position="50"/>
        <end position="73"/>
    </location>
</feature>
<evidence type="ECO:0000256" key="1">
    <source>
        <dbReference type="ARBA" id="ARBA00004477"/>
    </source>
</evidence>
<comment type="caution">
    <text evidence="8">Lacks conserved residue(s) required for the propagation of feature annotation.</text>
</comment>
<dbReference type="EMBL" id="JAAOAK010000254">
    <property type="protein sequence ID" value="KAF5679723.1"/>
    <property type="molecule type" value="Genomic_DNA"/>
</dbReference>
<evidence type="ECO:0000256" key="5">
    <source>
        <dbReference type="ARBA" id="ARBA00022824"/>
    </source>
</evidence>
<keyword evidence="10" id="KW-0808">Transferase</keyword>
<evidence type="ECO:0000256" key="4">
    <source>
        <dbReference type="ARBA" id="ARBA00022692"/>
    </source>
</evidence>
<dbReference type="GO" id="GO:0006487">
    <property type="term" value="P:protein N-linked glycosylation"/>
    <property type="evidence" value="ECO:0007669"/>
    <property type="project" value="TreeGrafter"/>
</dbReference>
<dbReference type="InterPro" id="IPR003038">
    <property type="entry name" value="DAD/Ost2"/>
</dbReference>
<feature type="transmembrane region" description="Helical" evidence="8">
    <location>
        <begin position="176"/>
        <end position="194"/>
    </location>
</feature>